<evidence type="ECO:0000256" key="12">
    <source>
        <dbReference type="ARBA" id="ARBA00022989"/>
    </source>
</evidence>
<dbReference type="InterPro" id="IPR017455">
    <property type="entry name" value="Znf_FYVE-rel"/>
</dbReference>
<feature type="compositionally biased region" description="Pro residues" evidence="18">
    <location>
        <begin position="612"/>
        <end position="634"/>
    </location>
</feature>
<reference evidence="20" key="1">
    <citation type="submission" date="2021-11" db="EMBL/GenBank/DDBJ databases">
        <authorList>
            <consortium name="Genoscope - CEA"/>
            <person name="William W."/>
        </authorList>
    </citation>
    <scope>NUCLEOTIDE SEQUENCE</scope>
</reference>
<dbReference type="Pfam" id="PF01363">
    <property type="entry name" value="FYVE"/>
    <property type="match status" value="2"/>
</dbReference>
<dbReference type="GO" id="GO:0016042">
    <property type="term" value="P:lipid catabolic process"/>
    <property type="evidence" value="ECO:0007669"/>
    <property type="project" value="UniProtKB-KW"/>
</dbReference>
<dbReference type="CDD" id="cd15760">
    <property type="entry name" value="FYVE_scVPS27p_like"/>
    <property type="match status" value="1"/>
</dbReference>
<feature type="compositionally biased region" description="Low complexity" evidence="18">
    <location>
        <begin position="728"/>
        <end position="738"/>
    </location>
</feature>
<feature type="compositionally biased region" description="Low complexity" evidence="18">
    <location>
        <begin position="692"/>
        <end position="701"/>
    </location>
</feature>
<evidence type="ECO:0000256" key="5">
    <source>
        <dbReference type="ARBA" id="ARBA00022692"/>
    </source>
</evidence>
<evidence type="ECO:0000256" key="17">
    <source>
        <dbReference type="PROSITE-ProRule" id="PRU00091"/>
    </source>
</evidence>
<gene>
    <name evidence="20" type="ORF">PECAL_3P05750</name>
</gene>
<dbReference type="SMART" id="SM00064">
    <property type="entry name" value="FYVE"/>
    <property type="match status" value="2"/>
</dbReference>
<feature type="region of interest" description="Disordered" evidence="18">
    <location>
        <begin position="783"/>
        <end position="805"/>
    </location>
</feature>
<keyword evidence="7 17" id="KW-0863">Zinc-finger</keyword>
<dbReference type="InterPro" id="IPR000306">
    <property type="entry name" value="Znf_FYVE"/>
</dbReference>
<dbReference type="InterPro" id="IPR029058">
    <property type="entry name" value="AB_hydrolase_fold"/>
</dbReference>
<evidence type="ECO:0000259" key="19">
    <source>
        <dbReference type="PROSITE" id="PS50178"/>
    </source>
</evidence>
<keyword evidence="9" id="KW-0862">Zinc</keyword>
<evidence type="ECO:0000256" key="2">
    <source>
        <dbReference type="ARBA" id="ARBA00004651"/>
    </source>
</evidence>
<evidence type="ECO:0000256" key="13">
    <source>
        <dbReference type="ARBA" id="ARBA00023098"/>
    </source>
</evidence>
<name>A0A8J2SF20_9STRA</name>
<dbReference type="CDD" id="cd00519">
    <property type="entry name" value="Lipase_3"/>
    <property type="match status" value="1"/>
</dbReference>
<dbReference type="InterPro" id="IPR013083">
    <property type="entry name" value="Znf_RING/FYVE/PHD"/>
</dbReference>
<keyword evidence="11" id="KW-0442">Lipid degradation</keyword>
<dbReference type="GO" id="GO:0005886">
    <property type="term" value="C:plasma membrane"/>
    <property type="evidence" value="ECO:0007669"/>
    <property type="project" value="UniProtKB-SubCell"/>
</dbReference>
<dbReference type="InterPro" id="IPR011011">
    <property type="entry name" value="Znf_FYVE_PHD"/>
</dbReference>
<dbReference type="SUPFAM" id="SSF53474">
    <property type="entry name" value="alpha/beta-Hydrolases"/>
    <property type="match status" value="1"/>
</dbReference>
<evidence type="ECO:0000256" key="3">
    <source>
        <dbReference type="ARBA" id="ARBA00022475"/>
    </source>
</evidence>
<dbReference type="GO" id="GO:0016298">
    <property type="term" value="F:lipase activity"/>
    <property type="evidence" value="ECO:0007669"/>
    <property type="project" value="TreeGrafter"/>
</dbReference>
<feature type="region of interest" description="Disordered" evidence="18">
    <location>
        <begin position="692"/>
        <end position="712"/>
    </location>
</feature>
<keyword evidence="13" id="KW-0443">Lipid metabolism</keyword>
<comment type="catalytic activity">
    <reaction evidence="15">
        <text>a 1,2-diacyl-sn-glycerol + H2O = a 2-acylglycerol + a fatty acid + H(+)</text>
        <dbReference type="Rhea" id="RHEA:33275"/>
        <dbReference type="ChEBI" id="CHEBI:15377"/>
        <dbReference type="ChEBI" id="CHEBI:15378"/>
        <dbReference type="ChEBI" id="CHEBI:17389"/>
        <dbReference type="ChEBI" id="CHEBI:17815"/>
        <dbReference type="ChEBI" id="CHEBI:28868"/>
        <dbReference type="EC" id="3.1.1.116"/>
    </reaction>
    <physiologicalReaction direction="left-to-right" evidence="15">
        <dbReference type="Rhea" id="RHEA:33276"/>
    </physiologicalReaction>
</comment>
<keyword evidence="3" id="KW-1003">Cell membrane</keyword>
<organism evidence="20 21">
    <name type="scientific">Pelagomonas calceolata</name>
    <dbReference type="NCBI Taxonomy" id="35677"/>
    <lineage>
        <taxon>Eukaryota</taxon>
        <taxon>Sar</taxon>
        <taxon>Stramenopiles</taxon>
        <taxon>Ochrophyta</taxon>
        <taxon>Pelagophyceae</taxon>
        <taxon>Pelagomonadales</taxon>
        <taxon>Pelagomonadaceae</taxon>
        <taxon>Pelagomonas</taxon>
    </lineage>
</organism>
<dbReference type="Gene3D" id="3.40.50.1820">
    <property type="entry name" value="alpha/beta hydrolase"/>
    <property type="match status" value="1"/>
</dbReference>
<comment type="caution">
    <text evidence="20">The sequence shown here is derived from an EMBL/GenBank/DDBJ whole genome shotgun (WGS) entry which is preliminary data.</text>
</comment>
<keyword evidence="4" id="KW-0597">Phosphoprotein</keyword>
<evidence type="ECO:0000256" key="18">
    <source>
        <dbReference type="SAM" id="MobiDB-lite"/>
    </source>
</evidence>
<dbReference type="Pfam" id="PF01764">
    <property type="entry name" value="Lipase_3"/>
    <property type="match status" value="1"/>
</dbReference>
<comment type="subcellular location">
    <subcellularLocation>
        <location evidence="2">Cell membrane</location>
        <topology evidence="2">Multi-pass membrane protein</topology>
    </subcellularLocation>
</comment>
<feature type="region of interest" description="Disordered" evidence="18">
    <location>
        <begin position="728"/>
        <end position="760"/>
    </location>
</feature>
<dbReference type="AlphaFoldDB" id="A0A8J2SF20"/>
<evidence type="ECO:0000256" key="11">
    <source>
        <dbReference type="ARBA" id="ARBA00022963"/>
    </source>
</evidence>
<keyword evidence="6" id="KW-0479">Metal-binding</keyword>
<evidence type="ECO:0000256" key="10">
    <source>
        <dbReference type="ARBA" id="ARBA00022837"/>
    </source>
</evidence>
<evidence type="ECO:0000313" key="20">
    <source>
        <dbReference type="EMBL" id="CAH0370678.1"/>
    </source>
</evidence>
<accession>A0A8J2SF20</accession>
<dbReference type="EMBL" id="CAKKNE010000003">
    <property type="protein sequence ID" value="CAH0370678.1"/>
    <property type="molecule type" value="Genomic_DNA"/>
</dbReference>
<keyword evidence="10" id="KW-0106">Calcium</keyword>
<feature type="compositionally biased region" description="Acidic residues" evidence="18">
    <location>
        <begin position="637"/>
        <end position="660"/>
    </location>
</feature>
<dbReference type="GO" id="GO:0008270">
    <property type="term" value="F:zinc ion binding"/>
    <property type="evidence" value="ECO:0007669"/>
    <property type="project" value="UniProtKB-KW"/>
</dbReference>
<proteinExistence type="predicted"/>
<dbReference type="SUPFAM" id="SSF57903">
    <property type="entry name" value="FYVE/PHD zinc finger"/>
    <property type="match status" value="2"/>
</dbReference>
<evidence type="ECO:0000256" key="15">
    <source>
        <dbReference type="ARBA" id="ARBA00024531"/>
    </source>
</evidence>
<evidence type="ECO:0000256" key="14">
    <source>
        <dbReference type="ARBA" id="ARBA00023136"/>
    </source>
</evidence>
<dbReference type="Gene3D" id="3.30.40.10">
    <property type="entry name" value="Zinc/RING finger domain, C3HC4 (zinc finger)"/>
    <property type="match status" value="2"/>
</dbReference>
<evidence type="ECO:0000256" key="9">
    <source>
        <dbReference type="ARBA" id="ARBA00022833"/>
    </source>
</evidence>
<dbReference type="PROSITE" id="PS50178">
    <property type="entry name" value="ZF_FYVE"/>
    <property type="match status" value="2"/>
</dbReference>
<evidence type="ECO:0000256" key="6">
    <source>
        <dbReference type="ARBA" id="ARBA00022723"/>
    </source>
</evidence>
<feature type="domain" description="FYVE-type" evidence="19">
    <location>
        <begin position="141"/>
        <end position="204"/>
    </location>
</feature>
<dbReference type="PANTHER" id="PTHR45792">
    <property type="entry name" value="DIACYLGLYCEROL LIPASE HOMOLOG-RELATED"/>
    <property type="match status" value="1"/>
</dbReference>
<evidence type="ECO:0000256" key="8">
    <source>
        <dbReference type="ARBA" id="ARBA00022801"/>
    </source>
</evidence>
<keyword evidence="12" id="KW-1133">Transmembrane helix</keyword>
<evidence type="ECO:0000313" key="21">
    <source>
        <dbReference type="Proteomes" id="UP000789595"/>
    </source>
</evidence>
<dbReference type="OrthoDB" id="70570at2759"/>
<dbReference type="InterPro" id="IPR002921">
    <property type="entry name" value="Fungal_lipase-type"/>
</dbReference>
<keyword evidence="8" id="KW-0378">Hydrolase</keyword>
<keyword evidence="21" id="KW-1185">Reference proteome</keyword>
<keyword evidence="5" id="KW-0812">Transmembrane</keyword>
<dbReference type="Proteomes" id="UP000789595">
    <property type="component" value="Unassembled WGS sequence"/>
</dbReference>
<evidence type="ECO:0000256" key="7">
    <source>
        <dbReference type="ARBA" id="ARBA00022771"/>
    </source>
</evidence>
<evidence type="ECO:0000256" key="1">
    <source>
        <dbReference type="ARBA" id="ARBA00001913"/>
    </source>
</evidence>
<dbReference type="EC" id="3.1.1.116" evidence="16"/>
<keyword evidence="14" id="KW-0472">Membrane</keyword>
<dbReference type="InterPro" id="IPR052214">
    <property type="entry name" value="DAG_Lipase-Related"/>
</dbReference>
<feature type="domain" description="FYVE-type" evidence="19">
    <location>
        <begin position="884"/>
        <end position="950"/>
    </location>
</feature>
<sequence length="966" mass="103844">MASELALEAQNEEVDVKAKPMTAQEMAQHAHESLRTMAQRLQTTAAAAARSPAGRFLGGAAAEAARHCGDRARTALVKLSRGDDEDRWRHADAITRGERWLTLTWYEKALVEEDKKNDNVLNGDEAAYAAARLAAKAPQPWQLSDSCALCDEKFHAALRRHHCRLCGRSICRHHGSKKRPLPALAAHLGGDPLRVCDACDAELDELERRERSEWRTYRAQRFLGDERVVAYFDLPKGLSATSKARRCLTAAQTLARSCPLVAPATLYVAVEVLEILCRYGPAGLATLVLRREFVEAAELLRKVAGVDEGWPRSAHELTAAIYYLLALNRGERGNDPDSVLREFRDEPSVDDADLKKLVAAARCALWCYEASPTCVQLVAKQQGLTLLFARGFPEGPDAREPVVDEPAFFCAASSVQKEVVLAVRGTSTVQDVATDVRAAPAPFPPSSDEEWVLDGDAFAFAGMARAAEYVYRESYDALKALHDAGFSIVLTGHSLGAGVASLTAVLLKRSLERIHCVAFAAPACVDGRLAAAMRPFVTSVVLGDDVVPRLTARALRRLVQKLLHERQSCMTHWRADLDAAWGRLRDGLWAPRVRDSLVRAAGAPPALTAPPAPVVAPAPAPEPVVAPPPAPEPPVADSDDDSDVDSDDDSESDENDDDDDAAARAEAEARAARRVRRAALSAARLAGVAVTASEAAASEASTDSDDDAASTSSASFYDCLNGADGDAGDATATASSSGNDEDDDDASSGANEGDGWGGESSILLSSASEAEEPPPKVVVVVAEPREPAPPPPPPQQQSSPEESYDLTDSIDLPELFVPGAVVHLYRWRGTHRAARIDRKHAVLSDVVVSAAMLSDHGMRPYFEALGEVRAVNASTEDPPPWQPFGASETCACCHSRFTWHCTSRSETTAYREKHHCRACGALVCDPCSRHRLALPQIGLLSPRRVCDRCFYAGGVSSSSQAGGMCF</sequence>
<protein>
    <recommendedName>
        <fullName evidence="16">sn-1-specific diacylglycerol lipase</fullName>
        <ecNumber evidence="16">3.1.1.116</ecNumber>
    </recommendedName>
</protein>
<comment type="cofactor">
    <cofactor evidence="1">
        <name>Ca(2+)</name>
        <dbReference type="ChEBI" id="CHEBI:29108"/>
    </cofactor>
</comment>
<evidence type="ECO:0000256" key="4">
    <source>
        <dbReference type="ARBA" id="ARBA00022553"/>
    </source>
</evidence>
<dbReference type="PANTHER" id="PTHR45792:SF8">
    <property type="entry name" value="DIACYLGLYCEROL LIPASE-ALPHA"/>
    <property type="match status" value="1"/>
</dbReference>
<feature type="region of interest" description="Disordered" evidence="18">
    <location>
        <begin position="612"/>
        <end position="668"/>
    </location>
</feature>
<evidence type="ECO:0000256" key="16">
    <source>
        <dbReference type="ARBA" id="ARBA00026104"/>
    </source>
</evidence>